<dbReference type="CDD" id="cd01335">
    <property type="entry name" value="Radical_SAM"/>
    <property type="match status" value="1"/>
</dbReference>
<keyword evidence="4" id="KW-0411">Iron-sulfur</keyword>
<keyword evidence="3" id="KW-0408">Iron</keyword>
<dbReference type="InterPro" id="IPR058240">
    <property type="entry name" value="rSAM_sf"/>
</dbReference>
<dbReference type="InterPro" id="IPR050377">
    <property type="entry name" value="Radical_SAM_PqqE_MftC-like"/>
</dbReference>
<feature type="domain" description="Radical SAM core" evidence="5">
    <location>
        <begin position="13"/>
        <end position="223"/>
    </location>
</feature>
<dbReference type="SUPFAM" id="SSF102114">
    <property type="entry name" value="Radical SAM enzymes"/>
    <property type="match status" value="1"/>
</dbReference>
<dbReference type="PANTHER" id="PTHR11228">
    <property type="entry name" value="RADICAL SAM DOMAIN PROTEIN"/>
    <property type="match status" value="1"/>
</dbReference>
<evidence type="ECO:0000256" key="4">
    <source>
        <dbReference type="ARBA" id="ARBA00023014"/>
    </source>
</evidence>
<evidence type="ECO:0000259" key="5">
    <source>
        <dbReference type="PROSITE" id="PS51918"/>
    </source>
</evidence>
<evidence type="ECO:0000313" key="7">
    <source>
        <dbReference type="Proteomes" id="UP001349343"/>
    </source>
</evidence>
<organism evidence="6 7">
    <name type="scientific">phage Lak_Megaphage_RVC_JS4_GC31</name>
    <dbReference type="NCBI Taxonomy" id="3109228"/>
    <lineage>
        <taxon>Viruses</taxon>
        <taxon>Duplodnaviria</taxon>
        <taxon>Heunggongvirae</taxon>
        <taxon>Uroviricota</taxon>
        <taxon>Caudoviricetes</taxon>
        <taxon>Caudoviricetes code 15 clade</taxon>
    </lineage>
</organism>
<dbReference type="PROSITE" id="PS51918">
    <property type="entry name" value="RADICAL_SAM"/>
    <property type="match status" value="1"/>
</dbReference>
<dbReference type="Proteomes" id="UP001349343">
    <property type="component" value="Segment"/>
</dbReference>
<evidence type="ECO:0000256" key="3">
    <source>
        <dbReference type="ARBA" id="ARBA00023004"/>
    </source>
</evidence>
<keyword evidence="1" id="KW-0949">S-adenosyl-L-methionine</keyword>
<protein>
    <submittedName>
        <fullName evidence="6">Anaerobic ribonucleotide reductase small subunit</fullName>
    </submittedName>
</protein>
<dbReference type="SFLD" id="SFLDS00029">
    <property type="entry name" value="Radical_SAM"/>
    <property type="match status" value="1"/>
</dbReference>
<sequence length="289" mass="33744">MKKLFRFNNNICDQILNEANIHFTKSCPNKCPFCIDAFNAGLTYNKPDIEKIFMSVLSIVDKIDEVTISGGEPFVYIDELLQLVKNIKRYAKKKLTVITSLPKQCYDKKEEFFEIIKYVDTLVISPQHMDTDKGDKIRGSKTLFNREELLKEIPDKSKVSLTINLIKGYFDSLDDIKYHIRYFENLGFSHFKIAEIFDHDELYVSIEKLLGIKMNQPFSLGCSDKHFDMTPFIGETKSDFTIKRVCFYRTKHAHANITDLIKIILRPLFAKKSFFCVIYENGEILPRWV</sequence>
<reference evidence="6 7" key="1">
    <citation type="submission" date="2023-11" db="EMBL/GenBank/DDBJ databases">
        <authorList>
            <person name="Cook R."/>
            <person name="Crisci M."/>
            <person name="Pye H."/>
            <person name="Adriaenssens E."/>
            <person name="Santini J."/>
        </authorList>
    </citation>
    <scope>NUCLEOTIDE SEQUENCE [LARGE SCALE GENOMIC DNA]</scope>
    <source>
        <strain evidence="6">Lak_Megaphage_RVC_JS4_GC31</strain>
    </source>
</reference>
<evidence type="ECO:0000313" key="6">
    <source>
        <dbReference type="EMBL" id="WQJ53005.1"/>
    </source>
</evidence>
<name>A0ABZ0Z4C9_9CAUD</name>
<dbReference type="Gene3D" id="3.20.20.70">
    <property type="entry name" value="Aldolase class I"/>
    <property type="match status" value="1"/>
</dbReference>
<dbReference type="Pfam" id="PF04055">
    <property type="entry name" value="Radical_SAM"/>
    <property type="match status" value="1"/>
</dbReference>
<dbReference type="InterPro" id="IPR013785">
    <property type="entry name" value="Aldolase_TIM"/>
</dbReference>
<dbReference type="PANTHER" id="PTHR11228:SF7">
    <property type="entry name" value="PQQA PEPTIDE CYCLASE"/>
    <property type="match status" value="1"/>
</dbReference>
<evidence type="ECO:0000256" key="1">
    <source>
        <dbReference type="ARBA" id="ARBA00022691"/>
    </source>
</evidence>
<dbReference type="InterPro" id="IPR007197">
    <property type="entry name" value="rSAM"/>
</dbReference>
<keyword evidence="7" id="KW-1185">Reference proteome</keyword>
<accession>A0ABZ0Z4C9</accession>
<evidence type="ECO:0000256" key="2">
    <source>
        <dbReference type="ARBA" id="ARBA00022723"/>
    </source>
</evidence>
<proteinExistence type="predicted"/>
<dbReference type="EMBL" id="OR769222">
    <property type="protein sequence ID" value="WQJ53005.1"/>
    <property type="molecule type" value="Genomic_DNA"/>
</dbReference>
<keyword evidence="2" id="KW-0479">Metal-binding</keyword>